<dbReference type="STRING" id="314256.OG2516_00674"/>
<feature type="DNA-binding region" description="H-T-H motif" evidence="4">
    <location>
        <begin position="43"/>
        <end position="62"/>
    </location>
</feature>
<keyword evidence="1" id="KW-0805">Transcription regulation</keyword>
<dbReference type="PROSITE" id="PS50977">
    <property type="entry name" value="HTH_TETR_2"/>
    <property type="match status" value="1"/>
</dbReference>
<dbReference type="AlphaFoldDB" id="Q2CJA5"/>
<dbReference type="InterPro" id="IPR050109">
    <property type="entry name" value="HTH-type_TetR-like_transc_reg"/>
</dbReference>
<dbReference type="Proteomes" id="UP000003635">
    <property type="component" value="Unassembled WGS sequence"/>
</dbReference>
<dbReference type="InterPro" id="IPR009057">
    <property type="entry name" value="Homeodomain-like_sf"/>
</dbReference>
<evidence type="ECO:0000256" key="4">
    <source>
        <dbReference type="PROSITE-ProRule" id="PRU00335"/>
    </source>
</evidence>
<keyword evidence="2 4" id="KW-0238">DNA-binding</keyword>
<dbReference type="InterPro" id="IPR001647">
    <property type="entry name" value="HTH_TetR"/>
</dbReference>
<evidence type="ECO:0000256" key="3">
    <source>
        <dbReference type="ARBA" id="ARBA00023163"/>
    </source>
</evidence>
<evidence type="ECO:0000256" key="1">
    <source>
        <dbReference type="ARBA" id="ARBA00023015"/>
    </source>
</evidence>
<reference evidence="7 8" key="1">
    <citation type="journal article" date="2010" name="J. Bacteriol.">
        <title>Genome sequences of Oceanicola granulosus HTCC2516(T) and Oceanicola batsensis HTCC2597(TDelta).</title>
        <authorList>
            <person name="Thrash J.C."/>
            <person name="Cho J.C."/>
            <person name="Vergin K.L."/>
            <person name="Giovannoni S.J."/>
        </authorList>
    </citation>
    <scope>NUCLEOTIDE SEQUENCE [LARGE SCALE GENOMIC DNA]</scope>
    <source>
        <strain evidence="8">ATCC BAA-861 / DSM 15982 / KCTC 12143 / HTCC2516</strain>
    </source>
</reference>
<proteinExistence type="predicted"/>
<accession>Q2CJA5</accession>
<protein>
    <submittedName>
        <fullName evidence="7">Putative transcriptional regulator</fullName>
    </submittedName>
</protein>
<dbReference type="HOGENOM" id="CLU_069356_18_2_5"/>
<gene>
    <name evidence="7" type="ORF">OG2516_00674</name>
</gene>
<evidence type="ECO:0000259" key="6">
    <source>
        <dbReference type="PROSITE" id="PS50977"/>
    </source>
</evidence>
<dbReference type="Pfam" id="PF00440">
    <property type="entry name" value="TetR_N"/>
    <property type="match status" value="1"/>
</dbReference>
<evidence type="ECO:0000256" key="5">
    <source>
        <dbReference type="SAM" id="MobiDB-lite"/>
    </source>
</evidence>
<feature type="domain" description="HTH tetR-type" evidence="6">
    <location>
        <begin position="20"/>
        <end position="80"/>
    </location>
</feature>
<dbReference type="EMBL" id="AAOT01000002">
    <property type="protein sequence ID" value="EAR52695.1"/>
    <property type="molecule type" value="Genomic_DNA"/>
</dbReference>
<evidence type="ECO:0000313" key="7">
    <source>
        <dbReference type="EMBL" id="EAR52695.1"/>
    </source>
</evidence>
<dbReference type="PRINTS" id="PR00455">
    <property type="entry name" value="HTHTETR"/>
</dbReference>
<dbReference type="Gene3D" id="1.10.357.10">
    <property type="entry name" value="Tetracycline Repressor, domain 2"/>
    <property type="match status" value="1"/>
</dbReference>
<dbReference type="OrthoDB" id="9811084at2"/>
<dbReference type="SUPFAM" id="SSF46689">
    <property type="entry name" value="Homeodomain-like"/>
    <property type="match status" value="1"/>
</dbReference>
<dbReference type="PANTHER" id="PTHR30055">
    <property type="entry name" value="HTH-TYPE TRANSCRIPTIONAL REGULATOR RUTR"/>
    <property type="match status" value="1"/>
</dbReference>
<name>Q2CJA5_OCEGH</name>
<dbReference type="GO" id="GO:0000976">
    <property type="term" value="F:transcription cis-regulatory region binding"/>
    <property type="evidence" value="ECO:0007669"/>
    <property type="project" value="TreeGrafter"/>
</dbReference>
<comment type="caution">
    <text evidence="7">The sequence shown here is derived from an EMBL/GenBank/DDBJ whole genome shotgun (WGS) entry which is preliminary data.</text>
</comment>
<keyword evidence="8" id="KW-1185">Reference proteome</keyword>
<dbReference type="PANTHER" id="PTHR30055:SF234">
    <property type="entry name" value="HTH-TYPE TRANSCRIPTIONAL REGULATOR BETI"/>
    <property type="match status" value="1"/>
</dbReference>
<feature type="region of interest" description="Disordered" evidence="5">
    <location>
        <begin position="1"/>
        <end position="22"/>
    </location>
</feature>
<dbReference type="GO" id="GO:0003700">
    <property type="term" value="F:DNA-binding transcription factor activity"/>
    <property type="evidence" value="ECO:0007669"/>
    <property type="project" value="TreeGrafter"/>
</dbReference>
<organism evidence="7 8">
    <name type="scientific">Oceanicola granulosus (strain ATCC BAA-861 / DSM 15982 / KCTC 12143 / HTCC2516)</name>
    <dbReference type="NCBI Taxonomy" id="314256"/>
    <lineage>
        <taxon>Bacteria</taxon>
        <taxon>Pseudomonadati</taxon>
        <taxon>Pseudomonadota</taxon>
        <taxon>Alphaproteobacteria</taxon>
        <taxon>Rhodobacterales</taxon>
        <taxon>Roseobacteraceae</taxon>
        <taxon>Oceanicola</taxon>
    </lineage>
</organism>
<evidence type="ECO:0000256" key="2">
    <source>
        <dbReference type="ARBA" id="ARBA00023125"/>
    </source>
</evidence>
<evidence type="ECO:0000313" key="8">
    <source>
        <dbReference type="Proteomes" id="UP000003635"/>
    </source>
</evidence>
<sequence>MTNETTSTRRGDRPAQARSATTRRKLVQAALEVIYDVGFKSASTPEFSRRAGVSRGALLHHFPTRSDIIVAAMEELLRENTREIRQLAGAVAAQEISLGEFVEFLWQMFSGRFFFLSLEFINEARTDSELRGRMKPVVRDFHAALDGIWSEFEKQAEGQPATTRVALNMTVCLVRGMGVQTVLKDDPAYFRAILEAWKAILPQLLNASRPGPLRPA</sequence>
<dbReference type="RefSeq" id="WP_007253667.1">
    <property type="nucleotide sequence ID" value="NZ_CH724107.1"/>
</dbReference>
<dbReference type="eggNOG" id="COG1309">
    <property type="taxonomic scope" value="Bacteria"/>
</dbReference>
<keyword evidence="3" id="KW-0804">Transcription</keyword>